<keyword evidence="3" id="KW-1185">Reference proteome</keyword>
<dbReference type="InterPro" id="IPR043504">
    <property type="entry name" value="Peptidase_S1_PA_chymotrypsin"/>
</dbReference>
<organism evidence="2 3">
    <name type="scientific">Saponaria officinalis</name>
    <name type="common">Common soapwort</name>
    <name type="synonym">Lychnis saponaria</name>
    <dbReference type="NCBI Taxonomy" id="3572"/>
    <lineage>
        <taxon>Eukaryota</taxon>
        <taxon>Viridiplantae</taxon>
        <taxon>Streptophyta</taxon>
        <taxon>Embryophyta</taxon>
        <taxon>Tracheophyta</taxon>
        <taxon>Spermatophyta</taxon>
        <taxon>Magnoliopsida</taxon>
        <taxon>eudicotyledons</taxon>
        <taxon>Gunneridae</taxon>
        <taxon>Pentapetalae</taxon>
        <taxon>Caryophyllales</taxon>
        <taxon>Caryophyllaceae</taxon>
        <taxon>Caryophylleae</taxon>
        <taxon>Saponaria</taxon>
    </lineage>
</organism>
<dbReference type="InterPro" id="IPR039245">
    <property type="entry name" value="TYSND1/DEG15"/>
</dbReference>
<dbReference type="SUPFAM" id="SSF50494">
    <property type="entry name" value="Trypsin-like serine proteases"/>
    <property type="match status" value="2"/>
</dbReference>
<gene>
    <name evidence="2" type="ORF">RND81_07G147400</name>
</gene>
<dbReference type="GO" id="GO:0016485">
    <property type="term" value="P:protein processing"/>
    <property type="evidence" value="ECO:0007669"/>
    <property type="project" value="InterPro"/>
</dbReference>
<dbReference type="Proteomes" id="UP001443914">
    <property type="component" value="Unassembled WGS sequence"/>
</dbReference>
<dbReference type="AlphaFoldDB" id="A0AAW1JSU3"/>
<dbReference type="PANTHER" id="PTHR21004:SF0">
    <property type="entry name" value="PEROXISOMAL LEADER PEPTIDE-PROCESSING PROTEASE"/>
    <property type="match status" value="1"/>
</dbReference>
<accession>A0AAW1JSU3</accession>
<name>A0AAW1JSU3_SAPOF</name>
<dbReference type="FunFam" id="2.40.10.10:FF:000096">
    <property type="entry name" value="Glyoxysomal processing protease glyoxysomal"/>
    <property type="match status" value="1"/>
</dbReference>
<evidence type="ECO:0000313" key="3">
    <source>
        <dbReference type="Proteomes" id="UP001443914"/>
    </source>
</evidence>
<dbReference type="Gene3D" id="2.40.10.10">
    <property type="entry name" value="Trypsin-like serine proteases"/>
    <property type="match status" value="1"/>
</dbReference>
<dbReference type="InterPro" id="IPR009003">
    <property type="entry name" value="Peptidase_S1_PA"/>
</dbReference>
<evidence type="ECO:0008006" key="4">
    <source>
        <dbReference type="Google" id="ProtNLM"/>
    </source>
</evidence>
<dbReference type="EMBL" id="JBDFQZ010000007">
    <property type="protein sequence ID" value="KAK9706720.1"/>
    <property type="molecule type" value="Genomic_DNA"/>
</dbReference>
<proteinExistence type="predicted"/>
<comment type="caution">
    <text evidence="2">The sequence shown here is derived from an EMBL/GenBank/DDBJ whole genome shotgun (WGS) entry which is preliminary data.</text>
</comment>
<dbReference type="Pfam" id="PF13365">
    <property type="entry name" value="Trypsin_2"/>
    <property type="match status" value="2"/>
</dbReference>
<dbReference type="PANTHER" id="PTHR21004">
    <property type="entry name" value="SERINE PROTEASE-RELATED"/>
    <property type="match status" value="1"/>
</dbReference>
<protein>
    <recommendedName>
        <fullName evidence="4">Glyoxysomal processing protease, glyoxysomal</fullName>
    </recommendedName>
</protein>
<dbReference type="Gene3D" id="2.40.10.120">
    <property type="match status" value="1"/>
</dbReference>
<dbReference type="FunFam" id="2.40.10.10:FF:000074">
    <property type="entry name" value="glyoxysomal processing protease, glyoxysomal-like"/>
    <property type="match status" value="1"/>
</dbReference>
<dbReference type="GO" id="GO:0004252">
    <property type="term" value="F:serine-type endopeptidase activity"/>
    <property type="evidence" value="ECO:0007669"/>
    <property type="project" value="InterPro"/>
</dbReference>
<feature type="region of interest" description="Disordered" evidence="1">
    <location>
        <begin position="688"/>
        <end position="710"/>
    </location>
</feature>
<dbReference type="GO" id="GO:0005777">
    <property type="term" value="C:peroxisome"/>
    <property type="evidence" value="ECO:0007669"/>
    <property type="project" value="InterPro"/>
</dbReference>
<evidence type="ECO:0000313" key="2">
    <source>
        <dbReference type="EMBL" id="KAK9706720.1"/>
    </source>
</evidence>
<reference evidence="2" key="1">
    <citation type="submission" date="2024-03" db="EMBL/GenBank/DDBJ databases">
        <title>WGS assembly of Saponaria officinalis var. Norfolk2.</title>
        <authorList>
            <person name="Jenkins J."/>
            <person name="Shu S."/>
            <person name="Grimwood J."/>
            <person name="Barry K."/>
            <person name="Goodstein D."/>
            <person name="Schmutz J."/>
            <person name="Leebens-Mack J."/>
            <person name="Osbourn A."/>
        </authorList>
    </citation>
    <scope>NUCLEOTIDE SEQUENCE [LARGE SCALE GENOMIC DNA]</scope>
    <source>
        <strain evidence="2">JIC</strain>
    </source>
</reference>
<sequence length="710" mass="77067">MMELSEIVEFARKFSVLVKINGPDPKGLKMRNHAFHQYHSGKTTLSASGLLLPRNLLKGVNYGSCENGALIVTVASVVEPFMSQKSKMLNAQGIPELIPGAQIDVMIELKEGMEQNLVSLDDDGSKWFSARVLRLVDVPASSSAVQSLMEASSGSSEQCWEVGWSLSARIDSSQKFMDSEIQTNSEVGLKDVSLIAKAATRIAILQLPTLLEDLPKVKITHTNKRGDFLLSVGSPFGILSPLHFFNSISVGSVANCYPPVSSDKSLLMADIRCLPGMEGGPVFGERACLVGILNRPLRQTTGAEIQVVIPWTAIEGALADARAAEPKSLNCQAPSGFIKSLPVSCSAAPLEVQKAMSSVCLITLDNGVWASGVLLNKEGLILTNAHLLEPWRFGRTTMQGGPAEKSVKSSFTLFDESTPPGVAGEHRNQVIQPNDLEPRDYLGKNHDFRNIHRIQTQISVRVDLVNSWLWCNAKVVYVSNGPLDISLLQLETVPLLLRPMDVDFATPSPGSKAFVIGHGLLGPRCDLFPSISSGVVSKVVKAKLDTSDQPASQKINVGEIPVMLETTASVHPGSSGGAVVNASGRIIALVTSNAKHGGGTVIPHMNFSIPSVALEPLFMFAKDMQDMTFLQQLDRPNSELASVWAMMPKISPEPDPLLHDMNDMLGKHKEQHRKGTQFAKFMNERQELLRKSRPQNPVQDLTRDTIPSKL</sequence>
<evidence type="ECO:0000256" key="1">
    <source>
        <dbReference type="SAM" id="MobiDB-lite"/>
    </source>
</evidence>